<evidence type="ECO:0000256" key="15">
    <source>
        <dbReference type="PIRSR" id="PIRSR006105-2"/>
    </source>
</evidence>
<comment type="function">
    <text evidence="1">Electron transfer subunit of the periplasmic nitrate reductase complex NapAB. Receives electrons from the membrane-anchored tetraheme c-type NapC protein and transfers these to NapA subunit, thus allowing electron flow between membrane and periplasm. Essential for periplasmic nitrate reduction with nitrate as the terminal electron acceptor.</text>
</comment>
<dbReference type="KEGG" id="asem:NNL22_17190"/>
<evidence type="ECO:0000256" key="4">
    <source>
        <dbReference type="ARBA" id="ARBA00013773"/>
    </source>
</evidence>
<evidence type="ECO:0000256" key="10">
    <source>
        <dbReference type="ARBA" id="ARBA00022982"/>
    </source>
</evidence>
<feature type="binding site" description="axial binding residue" evidence="15">
    <location>
        <position position="71"/>
    </location>
    <ligand>
        <name>heme c</name>
        <dbReference type="ChEBI" id="CHEBI:61717"/>
        <label>1</label>
    </ligand>
    <ligandPart>
        <name>Fe</name>
        <dbReference type="ChEBI" id="CHEBI:18248"/>
    </ligandPart>
</feature>
<proteinExistence type="inferred from homology"/>
<feature type="binding site" description="covalent" evidence="14">
    <location>
        <position position="85"/>
    </location>
    <ligand>
        <name>heme c</name>
        <dbReference type="ChEBI" id="CHEBI:61717"/>
        <label>1</label>
    </ligand>
</feature>
<gene>
    <name evidence="17" type="ORF">NNL22_17190</name>
</gene>
<organism evidence="17 18">
    <name type="scientific">Alkalimarinus sediminis</name>
    <dbReference type="NCBI Taxonomy" id="1632866"/>
    <lineage>
        <taxon>Bacteria</taxon>
        <taxon>Pseudomonadati</taxon>
        <taxon>Pseudomonadota</taxon>
        <taxon>Gammaproteobacteria</taxon>
        <taxon>Alteromonadales</taxon>
        <taxon>Alteromonadaceae</taxon>
        <taxon>Alkalimarinus</taxon>
    </lineage>
</organism>
<keyword evidence="9 13" id="KW-0574">Periplasm</keyword>
<feature type="binding site" description="axial binding residue" evidence="15">
    <location>
        <position position="106"/>
    </location>
    <ligand>
        <name>heme c</name>
        <dbReference type="ChEBI" id="CHEBI:61717"/>
        <label>2</label>
    </ligand>
    <ligandPart>
        <name>Fe</name>
        <dbReference type="ChEBI" id="CHEBI:18248"/>
    </ligandPart>
</feature>
<evidence type="ECO:0000256" key="3">
    <source>
        <dbReference type="ARBA" id="ARBA00007368"/>
    </source>
</evidence>
<evidence type="ECO:0000256" key="1">
    <source>
        <dbReference type="ARBA" id="ARBA00002599"/>
    </source>
</evidence>
<feature type="binding site" description="covalent" evidence="14">
    <location>
        <position position="88"/>
    </location>
    <ligand>
        <name>heme c</name>
        <dbReference type="ChEBI" id="CHEBI:61717"/>
        <label>1</label>
    </ligand>
</feature>
<evidence type="ECO:0000256" key="7">
    <source>
        <dbReference type="ARBA" id="ARBA00022723"/>
    </source>
</evidence>
<comment type="similarity">
    <text evidence="3 13">Belongs to the NapB family.</text>
</comment>
<evidence type="ECO:0000256" key="9">
    <source>
        <dbReference type="ARBA" id="ARBA00022764"/>
    </source>
</evidence>
<evidence type="ECO:0000313" key="18">
    <source>
        <dbReference type="Proteomes" id="UP001164472"/>
    </source>
</evidence>
<evidence type="ECO:0000256" key="5">
    <source>
        <dbReference type="ARBA" id="ARBA00022448"/>
    </source>
</evidence>
<dbReference type="GO" id="GO:0046872">
    <property type="term" value="F:metal ion binding"/>
    <property type="evidence" value="ECO:0007669"/>
    <property type="project" value="UniProtKB-KW"/>
</dbReference>
<dbReference type="PANTHER" id="PTHR38604:SF1">
    <property type="entry name" value="PERIPLASMIC NITRATE REDUCTASE, ELECTRON TRANSFER SUBUNIT"/>
    <property type="match status" value="1"/>
</dbReference>
<dbReference type="Gene3D" id="1.10.1130.10">
    <property type="entry name" value="Flavocytochrome C3, Chain A"/>
    <property type="match status" value="1"/>
</dbReference>
<dbReference type="RefSeq" id="WP_251810160.1">
    <property type="nucleotide sequence ID" value="NZ_CP101527.1"/>
</dbReference>
<dbReference type="FunFam" id="1.10.1130.10:FF:000001">
    <property type="entry name" value="Periplasmic nitrate reductase, electron transfer subunit"/>
    <property type="match status" value="1"/>
</dbReference>
<dbReference type="Pfam" id="PF03892">
    <property type="entry name" value="NapB"/>
    <property type="match status" value="1"/>
</dbReference>
<feature type="signal peptide" evidence="16">
    <location>
        <begin position="1"/>
        <end position="25"/>
    </location>
</feature>
<accession>A0A9E8HL68</accession>
<comment type="subunit">
    <text evidence="13">Component of the periplasmic nitrate reductase NapAB complex composed of NapA and NapB.</text>
</comment>
<keyword evidence="11 15" id="KW-0408">Iron</keyword>
<evidence type="ECO:0000256" key="14">
    <source>
        <dbReference type="PIRSR" id="PIRSR006105-1"/>
    </source>
</evidence>
<evidence type="ECO:0000256" key="6">
    <source>
        <dbReference type="ARBA" id="ARBA00022617"/>
    </source>
</evidence>
<feature type="chain" id="PRO_5038586758" description="Periplasmic nitrate reductase, electron transfer subunit" evidence="16">
    <location>
        <begin position="26"/>
        <end position="151"/>
    </location>
</feature>
<sequence length="151" mass="17047">MKKRLTIVAFVSFLASIITFNSALADIGGVQSLRGSQELDADNTAESLKRIPRDRETFERDYLHQPPLIPHQIRGYKVDLNSNKCLSCHSWQNYKKAGATKISLTHFETRDGQQLSDVSPRRYFCNQCHVPQADAKPLVDNSFNSVKPLAN</sequence>
<dbReference type="AlphaFoldDB" id="A0A9E8HL68"/>
<dbReference type="InterPro" id="IPR036280">
    <property type="entry name" value="Multihaem_cyt_sf"/>
</dbReference>
<evidence type="ECO:0000256" key="13">
    <source>
        <dbReference type="PIRNR" id="PIRNR006105"/>
    </source>
</evidence>
<keyword evidence="5 13" id="KW-0813">Transport</keyword>
<keyword evidence="8 16" id="KW-0732">Signal</keyword>
<comment type="PTM">
    <text evidence="14">Binds 2 heme C groups per subunit.</text>
</comment>
<feature type="binding site" description="axial binding residue" evidence="15">
    <location>
        <position position="89"/>
    </location>
    <ligand>
        <name>heme c</name>
        <dbReference type="ChEBI" id="CHEBI:61717"/>
        <label>1</label>
    </ligand>
    <ligandPart>
        <name>Fe</name>
        <dbReference type="ChEBI" id="CHEBI:18248"/>
    </ligandPart>
</feature>
<dbReference type="GO" id="GO:0042597">
    <property type="term" value="C:periplasmic space"/>
    <property type="evidence" value="ECO:0007669"/>
    <property type="project" value="UniProtKB-SubCell"/>
</dbReference>
<comment type="subcellular location">
    <subcellularLocation>
        <location evidence="2 13">Periplasm</location>
    </subcellularLocation>
</comment>
<name>A0A9E8HL68_9ALTE</name>
<evidence type="ECO:0000256" key="12">
    <source>
        <dbReference type="ARBA" id="ARBA00031832"/>
    </source>
</evidence>
<dbReference type="SUPFAM" id="SSF48695">
    <property type="entry name" value="Multiheme cytochromes"/>
    <property type="match status" value="1"/>
</dbReference>
<dbReference type="GO" id="GO:0009061">
    <property type="term" value="P:anaerobic respiration"/>
    <property type="evidence" value="ECO:0007669"/>
    <property type="project" value="InterPro"/>
</dbReference>
<keyword evidence="6 14" id="KW-0349">Heme</keyword>
<dbReference type="PIRSF" id="PIRSF006105">
    <property type="entry name" value="NapB"/>
    <property type="match status" value="1"/>
</dbReference>
<evidence type="ECO:0000313" key="17">
    <source>
        <dbReference type="EMBL" id="UZW74733.1"/>
    </source>
</evidence>
<feature type="binding site" description="axial binding residue" evidence="15">
    <location>
        <position position="129"/>
    </location>
    <ligand>
        <name>heme c</name>
        <dbReference type="ChEBI" id="CHEBI:61717"/>
        <label>2</label>
    </ligand>
    <ligandPart>
        <name>Fe</name>
        <dbReference type="ChEBI" id="CHEBI:18248"/>
    </ligandPart>
</feature>
<keyword evidence="10 13" id="KW-0249">Electron transport</keyword>
<dbReference type="PANTHER" id="PTHR38604">
    <property type="entry name" value="PERIPLASMIC NITRATE REDUCTASE, ELECTRON TRANSFER SUBUNIT"/>
    <property type="match status" value="1"/>
</dbReference>
<dbReference type="EMBL" id="CP101527">
    <property type="protein sequence ID" value="UZW74733.1"/>
    <property type="molecule type" value="Genomic_DNA"/>
</dbReference>
<evidence type="ECO:0000256" key="11">
    <source>
        <dbReference type="ARBA" id="ARBA00023004"/>
    </source>
</evidence>
<dbReference type="Proteomes" id="UP001164472">
    <property type="component" value="Chromosome"/>
</dbReference>
<dbReference type="InterPro" id="IPR005591">
    <property type="entry name" value="NapB"/>
</dbReference>
<keyword evidence="7 15" id="KW-0479">Metal-binding</keyword>
<reference evidence="17" key="1">
    <citation type="submission" date="2022-07" db="EMBL/GenBank/DDBJ databases">
        <title>Alkalimarinus sp. nov., isolated from gut of a Alitta virens.</title>
        <authorList>
            <person name="Yang A.I."/>
            <person name="Shin N.-R."/>
        </authorList>
    </citation>
    <scope>NUCLEOTIDE SEQUENCE</scope>
    <source>
        <strain evidence="17">FA028</strain>
    </source>
</reference>
<evidence type="ECO:0000256" key="2">
    <source>
        <dbReference type="ARBA" id="ARBA00004418"/>
    </source>
</evidence>
<protein>
    <recommendedName>
        <fullName evidence="4 13">Periplasmic nitrate reductase, electron transfer subunit</fullName>
    </recommendedName>
    <alternativeName>
        <fullName evidence="12 13">Diheme cytochrome c NapB</fullName>
    </alternativeName>
</protein>
<keyword evidence="18" id="KW-1185">Reference proteome</keyword>
<feature type="binding site" description="covalent" evidence="14">
    <location>
        <position position="125"/>
    </location>
    <ligand>
        <name>heme c</name>
        <dbReference type="ChEBI" id="CHEBI:61717"/>
        <label>2</label>
    </ligand>
</feature>
<evidence type="ECO:0000256" key="16">
    <source>
        <dbReference type="SAM" id="SignalP"/>
    </source>
</evidence>
<evidence type="ECO:0000256" key="8">
    <source>
        <dbReference type="ARBA" id="ARBA00022729"/>
    </source>
</evidence>
<feature type="binding site" description="covalent" evidence="14">
    <location>
        <position position="128"/>
    </location>
    <ligand>
        <name>heme c</name>
        <dbReference type="ChEBI" id="CHEBI:61717"/>
        <label>2</label>
    </ligand>
</feature>